<dbReference type="Gene3D" id="3.10.105.10">
    <property type="entry name" value="Dipeptide-binding Protein, Domain 3"/>
    <property type="match status" value="1"/>
</dbReference>
<sequence>MIRQSSLDRSTRGLGLVALSAAAALALSSCAGPGPNGGDAGSAAAQEGGTLVYATGDAEPTCLDPHVGGNYPQALISTQYLEPLVGRDASGAITPWLASGWETSEDGLTWDFTLEEGVTFTDGTPLDAEAVKANIEHLQDPETQSSTGYLAVQKIAEIETVDETHVRFRLSEPDSALLESLSQQWTAIQSPAGIARGMEENCQAPIGTGPFVVESWTPQQQIDLARNDDYRTPGPEADHDGPAHLERIEWRFIPDAATRNAALASGEVHVIDNPLPSDIVAAEGTDIEHVDAPRPGASNRIELNSGQAPFDDARVREAFIRTADPGPGIDALFQGTALRSYSVLSSVEPTAVSDQSLFATDPDAANELLDEAGWTEQNADGVRIKDGEALTVRFPVSTNQSTAAEQSLFEQIQANAAAVGFDVVLTPVDLSSWYGALAAHEYEAVSAPYTKVGPAVLRTVYHSDSIVPAPSGYFANNAQLSDPELDAILDEAAATLDEQQRTELYADAQQRILESFTVLPLYDQQNHFLVRGATGVTTLGTVATPTFVNAQLTQ</sequence>
<dbReference type="SUPFAM" id="SSF53850">
    <property type="entry name" value="Periplasmic binding protein-like II"/>
    <property type="match status" value="1"/>
</dbReference>
<name>A0A4V0Z1F4_9MICO</name>
<dbReference type="OrthoDB" id="5240629at2"/>
<dbReference type="PANTHER" id="PTHR30290">
    <property type="entry name" value="PERIPLASMIC BINDING COMPONENT OF ABC TRANSPORTER"/>
    <property type="match status" value="1"/>
</dbReference>
<feature type="domain" description="Solute-binding protein family 5" evidence="6">
    <location>
        <begin position="93"/>
        <end position="447"/>
    </location>
</feature>
<dbReference type="AlphaFoldDB" id="A0A4V0Z1F4"/>
<dbReference type="Proteomes" id="UP000289260">
    <property type="component" value="Chromosome"/>
</dbReference>
<feature type="chain" id="PRO_5038457328" evidence="5">
    <location>
        <begin position="32"/>
        <end position="554"/>
    </location>
</feature>
<protein>
    <submittedName>
        <fullName evidence="7">ABC transporter substrate-binding protein</fullName>
    </submittedName>
</protein>
<dbReference type="InterPro" id="IPR000914">
    <property type="entry name" value="SBP_5_dom"/>
</dbReference>
<dbReference type="GO" id="GO:0043190">
    <property type="term" value="C:ATP-binding cassette (ABC) transporter complex"/>
    <property type="evidence" value="ECO:0007669"/>
    <property type="project" value="InterPro"/>
</dbReference>
<evidence type="ECO:0000256" key="2">
    <source>
        <dbReference type="ARBA" id="ARBA00005695"/>
    </source>
</evidence>
<evidence type="ECO:0000313" key="8">
    <source>
        <dbReference type="Proteomes" id="UP000289260"/>
    </source>
</evidence>
<dbReference type="GO" id="GO:0015833">
    <property type="term" value="P:peptide transport"/>
    <property type="evidence" value="ECO:0007669"/>
    <property type="project" value="TreeGrafter"/>
</dbReference>
<dbReference type="PROSITE" id="PS51257">
    <property type="entry name" value="PROKAR_LIPOPROTEIN"/>
    <property type="match status" value="1"/>
</dbReference>
<dbReference type="Pfam" id="PF00496">
    <property type="entry name" value="SBP_bac_5"/>
    <property type="match status" value="1"/>
</dbReference>
<dbReference type="Gene3D" id="3.40.190.10">
    <property type="entry name" value="Periplasmic binding protein-like II"/>
    <property type="match status" value="1"/>
</dbReference>
<evidence type="ECO:0000256" key="5">
    <source>
        <dbReference type="SAM" id="SignalP"/>
    </source>
</evidence>
<comment type="subcellular location">
    <subcellularLocation>
        <location evidence="1">Cell envelope</location>
    </subcellularLocation>
</comment>
<dbReference type="CDD" id="cd08492">
    <property type="entry name" value="PBP2_NikA_DppA_OppA_like_15"/>
    <property type="match status" value="1"/>
</dbReference>
<evidence type="ECO:0000256" key="3">
    <source>
        <dbReference type="ARBA" id="ARBA00022448"/>
    </source>
</evidence>
<reference evidence="7 8" key="1">
    <citation type="submission" date="2019-02" db="EMBL/GenBank/DDBJ databases">
        <authorList>
            <person name="Sun L."/>
            <person name="Pan D."/>
            <person name="Wu X."/>
        </authorList>
    </citation>
    <scope>NUCLEOTIDE SEQUENCE [LARGE SCALE GENOMIC DNA]</scope>
    <source>
        <strain evidence="7 8">JW-1</strain>
    </source>
</reference>
<dbReference type="EMBL" id="CP035806">
    <property type="protein sequence ID" value="QBE48219.1"/>
    <property type="molecule type" value="Genomic_DNA"/>
</dbReference>
<feature type="signal peptide" evidence="5">
    <location>
        <begin position="1"/>
        <end position="31"/>
    </location>
</feature>
<dbReference type="InterPro" id="IPR030678">
    <property type="entry name" value="Peptide/Ni-bd"/>
</dbReference>
<evidence type="ECO:0000313" key="7">
    <source>
        <dbReference type="EMBL" id="QBE48219.1"/>
    </source>
</evidence>
<dbReference type="GO" id="GO:0042597">
    <property type="term" value="C:periplasmic space"/>
    <property type="evidence" value="ECO:0007669"/>
    <property type="project" value="UniProtKB-ARBA"/>
</dbReference>
<keyword evidence="8" id="KW-1185">Reference proteome</keyword>
<evidence type="ECO:0000256" key="4">
    <source>
        <dbReference type="ARBA" id="ARBA00022729"/>
    </source>
</evidence>
<dbReference type="GO" id="GO:0030313">
    <property type="term" value="C:cell envelope"/>
    <property type="evidence" value="ECO:0007669"/>
    <property type="project" value="UniProtKB-SubCell"/>
</dbReference>
<evidence type="ECO:0000259" key="6">
    <source>
        <dbReference type="Pfam" id="PF00496"/>
    </source>
</evidence>
<dbReference type="PIRSF" id="PIRSF002741">
    <property type="entry name" value="MppA"/>
    <property type="match status" value="1"/>
</dbReference>
<keyword evidence="3" id="KW-0813">Transport</keyword>
<organism evidence="7 8">
    <name type="scientific">Leucobacter triazinivorans</name>
    <dbReference type="NCBI Taxonomy" id="1784719"/>
    <lineage>
        <taxon>Bacteria</taxon>
        <taxon>Bacillati</taxon>
        <taxon>Actinomycetota</taxon>
        <taxon>Actinomycetes</taxon>
        <taxon>Micrococcales</taxon>
        <taxon>Microbacteriaceae</taxon>
        <taxon>Leucobacter</taxon>
    </lineage>
</organism>
<dbReference type="KEGG" id="ltr:EVS81_04705"/>
<evidence type="ECO:0000256" key="1">
    <source>
        <dbReference type="ARBA" id="ARBA00004196"/>
    </source>
</evidence>
<comment type="similarity">
    <text evidence="2">Belongs to the bacterial solute-binding protein 5 family.</text>
</comment>
<proteinExistence type="inferred from homology"/>
<dbReference type="InterPro" id="IPR039424">
    <property type="entry name" value="SBP_5"/>
</dbReference>
<keyword evidence="4 5" id="KW-0732">Signal</keyword>
<dbReference type="GO" id="GO:1904680">
    <property type="term" value="F:peptide transmembrane transporter activity"/>
    <property type="evidence" value="ECO:0007669"/>
    <property type="project" value="TreeGrafter"/>
</dbReference>
<accession>A0A4V0Z1F4</accession>
<gene>
    <name evidence="7" type="ORF">EVS81_04705</name>
</gene>
<dbReference type="RefSeq" id="WP_130109357.1">
    <property type="nucleotide sequence ID" value="NZ_CP035806.1"/>
</dbReference>
<dbReference type="PANTHER" id="PTHR30290:SF10">
    <property type="entry name" value="PERIPLASMIC OLIGOPEPTIDE-BINDING PROTEIN-RELATED"/>
    <property type="match status" value="1"/>
</dbReference>